<name>A0A9N9SFU4_PHACE</name>
<organism evidence="4 5">
    <name type="scientific">Phaedon cochleariae</name>
    <name type="common">Mustard beetle</name>
    <dbReference type="NCBI Taxonomy" id="80249"/>
    <lineage>
        <taxon>Eukaryota</taxon>
        <taxon>Metazoa</taxon>
        <taxon>Ecdysozoa</taxon>
        <taxon>Arthropoda</taxon>
        <taxon>Hexapoda</taxon>
        <taxon>Insecta</taxon>
        <taxon>Pterygota</taxon>
        <taxon>Neoptera</taxon>
        <taxon>Endopterygota</taxon>
        <taxon>Coleoptera</taxon>
        <taxon>Polyphaga</taxon>
        <taxon>Cucujiformia</taxon>
        <taxon>Chrysomeloidea</taxon>
        <taxon>Chrysomelidae</taxon>
        <taxon>Chrysomelinae</taxon>
        <taxon>Chrysomelini</taxon>
        <taxon>Phaedon</taxon>
    </lineage>
</organism>
<dbReference type="EMBL" id="OU896720">
    <property type="protein sequence ID" value="CAG9816671.1"/>
    <property type="molecule type" value="Genomic_DNA"/>
</dbReference>
<accession>A0A9N9SFU4</accession>
<evidence type="ECO:0000313" key="5">
    <source>
        <dbReference type="Proteomes" id="UP001153737"/>
    </source>
</evidence>
<dbReference type="InterPro" id="IPR017243">
    <property type="entry name" value="Bloc1s5"/>
</dbReference>
<sequence>MSEVVKDIGKVWDRIFDHKGFLSGEIAFMLREFQTKRNDKEVDSLFNVIENITEIKDTGIDNLVQLQDHVENIYEQLDEALNECNRFTNLEETIKTDTTIEDIQFKRKLAWEEFMETIYSEIDSNFKEKELDIAQLFEDIEKKLFI</sequence>
<reference evidence="4" key="2">
    <citation type="submission" date="2022-10" db="EMBL/GenBank/DDBJ databases">
        <authorList>
            <consortium name="ENA_rothamsted_submissions"/>
            <consortium name="culmorum"/>
            <person name="King R."/>
        </authorList>
    </citation>
    <scope>NUCLEOTIDE SEQUENCE</scope>
</reference>
<evidence type="ECO:0000256" key="1">
    <source>
        <dbReference type="ARBA" id="ARBA00010754"/>
    </source>
</evidence>
<gene>
    <name evidence="4" type="ORF">PHAECO_LOCUS4065</name>
</gene>
<evidence type="ECO:0000313" key="4">
    <source>
        <dbReference type="EMBL" id="CAG9816671.1"/>
    </source>
</evidence>
<evidence type="ECO:0000256" key="3">
    <source>
        <dbReference type="SAM" id="Coils"/>
    </source>
</evidence>
<comment type="similarity">
    <text evidence="1">Belongs to the BLOC1S5 family.</text>
</comment>
<dbReference type="GO" id="GO:0030133">
    <property type="term" value="C:transport vesicle"/>
    <property type="evidence" value="ECO:0007669"/>
    <property type="project" value="InterPro"/>
</dbReference>
<protein>
    <recommendedName>
        <fullName evidence="2">Biogenesis of lysosome-related organelles complex 1 subunit 5</fullName>
    </recommendedName>
</protein>
<keyword evidence="5" id="KW-1185">Reference proteome</keyword>
<dbReference type="GO" id="GO:0031083">
    <property type="term" value="C:BLOC-1 complex"/>
    <property type="evidence" value="ECO:0007669"/>
    <property type="project" value="InterPro"/>
</dbReference>
<dbReference type="OrthoDB" id="18964at2759"/>
<dbReference type="AlphaFoldDB" id="A0A9N9SFU4"/>
<keyword evidence="3" id="KW-0175">Coiled coil</keyword>
<dbReference type="PANTHER" id="PTHR31784">
    <property type="entry name" value="BIOGENESIS OF LYSOSOME-RELATED ORGANELLES COMPLEX 1 SUBUNIT 5"/>
    <property type="match status" value="1"/>
</dbReference>
<evidence type="ECO:0000256" key="2">
    <source>
        <dbReference type="ARBA" id="ARBA00019580"/>
    </source>
</evidence>
<dbReference type="PANTHER" id="PTHR31784:SF2">
    <property type="entry name" value="BIOGENESIS OF LYSOSOME-RELATED ORGANELLES COMPLEX 1 SUBUNIT 5"/>
    <property type="match status" value="1"/>
</dbReference>
<feature type="coiled-coil region" evidence="3">
    <location>
        <begin position="63"/>
        <end position="90"/>
    </location>
</feature>
<proteinExistence type="inferred from homology"/>
<reference evidence="4" key="1">
    <citation type="submission" date="2022-01" db="EMBL/GenBank/DDBJ databases">
        <authorList>
            <person name="King R."/>
        </authorList>
    </citation>
    <scope>NUCLEOTIDE SEQUENCE</scope>
</reference>
<dbReference type="Pfam" id="PF14942">
    <property type="entry name" value="Muted"/>
    <property type="match status" value="1"/>
</dbReference>
<dbReference type="Proteomes" id="UP001153737">
    <property type="component" value="Chromosome 14"/>
</dbReference>